<sequence length="82" mass="8660">MGKGLKIGATIGMFAFGWQSWKNWQEGGVSRLIRGMTGYGINSGTFNLREANALLPLAAGLGVSFVAAKTGVNRFTPKGVNI</sequence>
<protein>
    <submittedName>
        <fullName evidence="1">Uncharacterized protein</fullName>
    </submittedName>
</protein>
<name>X1CPI7_9ZZZZ</name>
<gene>
    <name evidence="1" type="ORF">S01H4_61372</name>
</gene>
<dbReference type="AlphaFoldDB" id="X1CPI7"/>
<proteinExistence type="predicted"/>
<comment type="caution">
    <text evidence="1">The sequence shown here is derived from an EMBL/GenBank/DDBJ whole genome shotgun (WGS) entry which is preliminary data.</text>
</comment>
<evidence type="ECO:0000313" key="1">
    <source>
        <dbReference type="EMBL" id="GAH10331.1"/>
    </source>
</evidence>
<reference evidence="1" key="1">
    <citation type="journal article" date="2014" name="Front. Microbiol.">
        <title>High frequency of phylogenetically diverse reductive dehalogenase-homologous genes in deep subseafloor sedimentary metagenomes.</title>
        <authorList>
            <person name="Kawai M."/>
            <person name="Futagami T."/>
            <person name="Toyoda A."/>
            <person name="Takaki Y."/>
            <person name="Nishi S."/>
            <person name="Hori S."/>
            <person name="Arai W."/>
            <person name="Tsubouchi T."/>
            <person name="Morono Y."/>
            <person name="Uchiyama I."/>
            <person name="Ito T."/>
            <person name="Fujiyama A."/>
            <person name="Inagaki F."/>
            <person name="Takami H."/>
        </authorList>
    </citation>
    <scope>NUCLEOTIDE SEQUENCE</scope>
    <source>
        <strain evidence="1">Expedition CK06-06</strain>
    </source>
</reference>
<dbReference type="EMBL" id="BART01036375">
    <property type="protein sequence ID" value="GAH10331.1"/>
    <property type="molecule type" value="Genomic_DNA"/>
</dbReference>
<organism evidence="1">
    <name type="scientific">marine sediment metagenome</name>
    <dbReference type="NCBI Taxonomy" id="412755"/>
    <lineage>
        <taxon>unclassified sequences</taxon>
        <taxon>metagenomes</taxon>
        <taxon>ecological metagenomes</taxon>
    </lineage>
</organism>
<accession>X1CPI7</accession>